<comment type="similarity">
    <text evidence="1 5">Belongs to the 5-formyltetrahydrofolate cyclo-ligase family.</text>
</comment>
<dbReference type="EMBL" id="JADJOT010000013">
    <property type="protein sequence ID" value="MBK7956619.1"/>
    <property type="molecule type" value="Genomic_DNA"/>
</dbReference>
<dbReference type="GO" id="GO:0046872">
    <property type="term" value="F:metal ion binding"/>
    <property type="evidence" value="ECO:0007669"/>
    <property type="project" value="UniProtKB-KW"/>
</dbReference>
<sequence>MAAPLTPGIVAENLVSPGVADRRTLRKTLLERRRALPADEWIRHSSRICALLQSGFPQLPGMRVGFCWPFNNEPDLRPLLTSWANEGREGFAALLPVVIDESQTLAFRAWLPDTLLMPDRYGIPAPAAGDFLIPQVLLMPVNGFDAAGYRLGYGGGYFDRTLASLCPRPLAVGVGFELSRLESIGPEPHDQRLDAVVTEAGIFPCSLRP</sequence>
<keyword evidence="5" id="KW-0479">Metal-binding</keyword>
<organism evidence="6 7">
    <name type="scientific">Candidatus Accumulibacter affinis</name>
    <dbReference type="NCBI Taxonomy" id="2954384"/>
    <lineage>
        <taxon>Bacteria</taxon>
        <taxon>Pseudomonadati</taxon>
        <taxon>Pseudomonadota</taxon>
        <taxon>Betaproteobacteria</taxon>
        <taxon>Candidatus Accumulibacter</taxon>
    </lineage>
</organism>
<evidence type="ECO:0000313" key="6">
    <source>
        <dbReference type="EMBL" id="MBK7956619.1"/>
    </source>
</evidence>
<dbReference type="PANTHER" id="PTHR23407">
    <property type="entry name" value="ATPASE INHIBITOR/5-FORMYLTETRAHYDROFOLATE CYCLO-LIGASE"/>
    <property type="match status" value="1"/>
</dbReference>
<dbReference type="InterPro" id="IPR002698">
    <property type="entry name" value="FTHF_cligase"/>
</dbReference>
<dbReference type="NCBIfam" id="TIGR02727">
    <property type="entry name" value="MTHFS_bact"/>
    <property type="match status" value="1"/>
</dbReference>
<dbReference type="GO" id="GO:0009396">
    <property type="term" value="P:folic acid-containing compound biosynthetic process"/>
    <property type="evidence" value="ECO:0007669"/>
    <property type="project" value="TreeGrafter"/>
</dbReference>
<evidence type="ECO:0000256" key="1">
    <source>
        <dbReference type="ARBA" id="ARBA00010638"/>
    </source>
</evidence>
<feature type="binding site" evidence="4">
    <location>
        <position position="73"/>
    </location>
    <ligand>
        <name>substrate</name>
    </ligand>
</feature>
<dbReference type="Proteomes" id="UP000706151">
    <property type="component" value="Unassembled WGS sequence"/>
</dbReference>
<dbReference type="GO" id="GO:0030272">
    <property type="term" value="F:5-formyltetrahydrofolate cyclo-ligase activity"/>
    <property type="evidence" value="ECO:0007669"/>
    <property type="project" value="UniProtKB-EC"/>
</dbReference>
<dbReference type="GO" id="GO:0005524">
    <property type="term" value="F:ATP binding"/>
    <property type="evidence" value="ECO:0007669"/>
    <property type="project" value="UniProtKB-KW"/>
</dbReference>
<protein>
    <recommendedName>
        <fullName evidence="5">5-formyltetrahydrofolate cyclo-ligase</fullName>
        <ecNumber evidence="5">6.3.3.2</ecNumber>
    </recommendedName>
</protein>
<name>A0A935TFB1_9PROT</name>
<evidence type="ECO:0000256" key="3">
    <source>
        <dbReference type="ARBA" id="ARBA00022840"/>
    </source>
</evidence>
<dbReference type="PIRSF" id="PIRSF006806">
    <property type="entry name" value="FTHF_cligase"/>
    <property type="match status" value="1"/>
</dbReference>
<dbReference type="Pfam" id="PF01812">
    <property type="entry name" value="5-FTHF_cyc-lig"/>
    <property type="match status" value="1"/>
</dbReference>
<evidence type="ECO:0000313" key="7">
    <source>
        <dbReference type="Proteomes" id="UP000706151"/>
    </source>
</evidence>
<gene>
    <name evidence="6" type="ORF">IPK02_23295</name>
</gene>
<keyword evidence="2 4" id="KW-0547">Nucleotide-binding</keyword>
<dbReference type="PANTHER" id="PTHR23407:SF1">
    <property type="entry name" value="5-FORMYLTETRAHYDROFOLATE CYCLO-LIGASE"/>
    <property type="match status" value="1"/>
</dbReference>
<comment type="cofactor">
    <cofactor evidence="5">
        <name>Mg(2+)</name>
        <dbReference type="ChEBI" id="CHEBI:18420"/>
    </cofactor>
</comment>
<accession>A0A935TFB1</accession>
<evidence type="ECO:0000256" key="4">
    <source>
        <dbReference type="PIRSR" id="PIRSR006806-1"/>
    </source>
</evidence>
<proteinExistence type="inferred from homology"/>
<dbReference type="GO" id="GO:0035999">
    <property type="term" value="P:tetrahydrofolate interconversion"/>
    <property type="evidence" value="ECO:0007669"/>
    <property type="project" value="TreeGrafter"/>
</dbReference>
<reference evidence="6 7" key="1">
    <citation type="submission" date="2020-10" db="EMBL/GenBank/DDBJ databases">
        <title>Connecting structure to function with the recovery of over 1000 high-quality activated sludge metagenome-assembled genomes encoding full-length rRNA genes using long-read sequencing.</title>
        <authorList>
            <person name="Singleton C.M."/>
            <person name="Petriglieri F."/>
            <person name="Kristensen J.M."/>
            <person name="Kirkegaard R.H."/>
            <person name="Michaelsen T.Y."/>
            <person name="Andersen M.H."/>
            <person name="Karst S.M."/>
            <person name="Dueholm M.S."/>
            <person name="Nielsen P.H."/>
            <person name="Albertsen M."/>
        </authorList>
    </citation>
    <scope>NUCLEOTIDE SEQUENCE [LARGE SCALE GENOMIC DNA]</scope>
    <source>
        <strain evidence="6">Fred_18-Q3-R57-64_BAT3C.720</strain>
    </source>
</reference>
<dbReference type="SUPFAM" id="SSF100950">
    <property type="entry name" value="NagB/RpiA/CoA transferase-like"/>
    <property type="match status" value="1"/>
</dbReference>
<evidence type="ECO:0000256" key="5">
    <source>
        <dbReference type="RuleBase" id="RU361279"/>
    </source>
</evidence>
<comment type="catalytic activity">
    <reaction evidence="5">
        <text>(6S)-5-formyl-5,6,7,8-tetrahydrofolate + ATP = (6R)-5,10-methenyltetrahydrofolate + ADP + phosphate</text>
        <dbReference type="Rhea" id="RHEA:10488"/>
        <dbReference type="ChEBI" id="CHEBI:30616"/>
        <dbReference type="ChEBI" id="CHEBI:43474"/>
        <dbReference type="ChEBI" id="CHEBI:57455"/>
        <dbReference type="ChEBI" id="CHEBI:57457"/>
        <dbReference type="ChEBI" id="CHEBI:456216"/>
        <dbReference type="EC" id="6.3.3.2"/>
    </reaction>
</comment>
<keyword evidence="6" id="KW-0436">Ligase</keyword>
<keyword evidence="5" id="KW-0460">Magnesium</keyword>
<dbReference type="InterPro" id="IPR037171">
    <property type="entry name" value="NagB/RpiA_transferase-like"/>
</dbReference>
<feature type="binding site" evidence="4">
    <location>
        <begin position="22"/>
        <end position="26"/>
    </location>
    <ligand>
        <name>ATP</name>
        <dbReference type="ChEBI" id="CHEBI:30616"/>
    </ligand>
</feature>
<dbReference type="EC" id="6.3.3.2" evidence="5"/>
<evidence type="ECO:0000256" key="2">
    <source>
        <dbReference type="ARBA" id="ARBA00022741"/>
    </source>
</evidence>
<comment type="caution">
    <text evidence="6">The sequence shown here is derived from an EMBL/GenBank/DDBJ whole genome shotgun (WGS) entry which is preliminary data.</text>
</comment>
<dbReference type="InterPro" id="IPR024185">
    <property type="entry name" value="FTHF_cligase-like_sf"/>
</dbReference>
<dbReference type="AlphaFoldDB" id="A0A935TFB1"/>
<keyword evidence="3 4" id="KW-0067">ATP-binding</keyword>
<dbReference type="Gene3D" id="3.40.50.10420">
    <property type="entry name" value="NagB/RpiA/CoA transferase-like"/>
    <property type="match status" value="1"/>
</dbReference>